<dbReference type="Proteomes" id="UP001597512">
    <property type="component" value="Unassembled WGS sequence"/>
</dbReference>
<keyword evidence="2" id="KW-1185">Reference proteome</keyword>
<sequence length="145" mass="16801">MRRLPVNPEELFDGAMIQHRGVDTYTAIITKIADYTVDLVDIYEWKKRATCDKTTIIPRHVDAYVLRRFGFVKGTSALFSGWYQLDIPDTIINMANSQNEWRLYQGDRSNLISYAHELQLAIKQLCGYELRAKPLDVQTDNQDSK</sequence>
<evidence type="ECO:0008006" key="3">
    <source>
        <dbReference type="Google" id="ProtNLM"/>
    </source>
</evidence>
<evidence type="ECO:0000313" key="2">
    <source>
        <dbReference type="Proteomes" id="UP001597512"/>
    </source>
</evidence>
<dbReference type="RefSeq" id="WP_381507837.1">
    <property type="nucleotide sequence ID" value="NZ_JBHUOM010000042.1"/>
</dbReference>
<proteinExistence type="predicted"/>
<dbReference type="EMBL" id="JBHUOM010000042">
    <property type="protein sequence ID" value="MFD2937599.1"/>
    <property type="molecule type" value="Genomic_DNA"/>
</dbReference>
<reference evidence="2" key="1">
    <citation type="journal article" date="2019" name="Int. J. Syst. Evol. Microbiol.">
        <title>The Global Catalogue of Microorganisms (GCM) 10K type strain sequencing project: providing services to taxonomists for standard genome sequencing and annotation.</title>
        <authorList>
            <consortium name="The Broad Institute Genomics Platform"/>
            <consortium name="The Broad Institute Genome Sequencing Center for Infectious Disease"/>
            <person name="Wu L."/>
            <person name="Ma J."/>
        </authorList>
    </citation>
    <scope>NUCLEOTIDE SEQUENCE [LARGE SCALE GENOMIC DNA]</scope>
    <source>
        <strain evidence="2">KCTC 52490</strain>
    </source>
</reference>
<name>A0ABW6AQ35_9BACT</name>
<organism evidence="1 2">
    <name type="scientific">Spirosoma flavum</name>
    <dbReference type="NCBI Taxonomy" id="2048557"/>
    <lineage>
        <taxon>Bacteria</taxon>
        <taxon>Pseudomonadati</taxon>
        <taxon>Bacteroidota</taxon>
        <taxon>Cytophagia</taxon>
        <taxon>Cytophagales</taxon>
        <taxon>Cytophagaceae</taxon>
        <taxon>Spirosoma</taxon>
    </lineage>
</organism>
<accession>A0ABW6AQ35</accession>
<protein>
    <recommendedName>
        <fullName evidence="3">DNA-directed DNA polymerase</fullName>
    </recommendedName>
</protein>
<gene>
    <name evidence="1" type="ORF">ACFS25_27755</name>
</gene>
<comment type="caution">
    <text evidence="1">The sequence shown here is derived from an EMBL/GenBank/DDBJ whole genome shotgun (WGS) entry which is preliminary data.</text>
</comment>
<evidence type="ECO:0000313" key="1">
    <source>
        <dbReference type="EMBL" id="MFD2937599.1"/>
    </source>
</evidence>